<evidence type="ECO:0000313" key="9">
    <source>
        <dbReference type="Proteomes" id="UP000004324"/>
    </source>
</evidence>
<dbReference type="Proteomes" id="UP000004324">
    <property type="component" value="Unassembled WGS sequence"/>
</dbReference>
<evidence type="ECO:0000256" key="6">
    <source>
        <dbReference type="HAMAP-Rule" id="MF_01224"/>
    </source>
</evidence>
<dbReference type="Pfam" id="PF01967">
    <property type="entry name" value="MoaC"/>
    <property type="match status" value="1"/>
</dbReference>
<feature type="domain" description="Molybdopterin cofactor biosynthesis C (MoaC)" evidence="7">
    <location>
        <begin position="19"/>
        <end position="152"/>
    </location>
</feature>
<reference evidence="8 9" key="1">
    <citation type="journal article" date="2012" name="J. Bacteriol.">
        <title>Draft Genome Sequences for Two Metal-Reducing Pelosinus fermentans Strains Isolated from a Cr(VI)-Contaminated Site and for Type Strain R7.</title>
        <authorList>
            <person name="Brown S.D."/>
            <person name="Podar M."/>
            <person name="Klingeman D.M."/>
            <person name="Johnson C.M."/>
            <person name="Yang Z.K."/>
            <person name="Utturkar S.M."/>
            <person name="Land M.L."/>
            <person name="Mosher J.J."/>
            <person name="Hurt R.A.Jr."/>
            <person name="Phelps T.J."/>
            <person name="Palumbo A.V."/>
            <person name="Arkin A.P."/>
            <person name="Hazen T.C."/>
            <person name="Elias D.A."/>
        </authorList>
    </citation>
    <scope>NUCLEOTIDE SEQUENCE [LARGE SCALE GENOMIC DNA]</scope>
    <source>
        <strain evidence="8 9">B4</strain>
    </source>
</reference>
<keyword evidence="4 6" id="KW-0501">Molybdenum cofactor biosynthesis</keyword>
<feature type="active site" evidence="6">
    <location>
        <position position="130"/>
    </location>
</feature>
<dbReference type="InterPro" id="IPR023045">
    <property type="entry name" value="MoaC"/>
</dbReference>
<comment type="catalytic activity">
    <reaction evidence="1 6">
        <text>(8S)-3',8-cyclo-7,8-dihydroguanosine 5'-triphosphate = cyclic pyranopterin phosphate + diphosphate</text>
        <dbReference type="Rhea" id="RHEA:49580"/>
        <dbReference type="ChEBI" id="CHEBI:33019"/>
        <dbReference type="ChEBI" id="CHEBI:59648"/>
        <dbReference type="ChEBI" id="CHEBI:131766"/>
        <dbReference type="EC" id="4.6.1.17"/>
    </reaction>
</comment>
<feature type="binding site" evidence="6">
    <location>
        <begin position="79"/>
        <end position="81"/>
    </location>
    <ligand>
        <name>substrate</name>
    </ligand>
</feature>
<keyword evidence="9" id="KW-1185">Reference proteome</keyword>
<evidence type="ECO:0000256" key="3">
    <source>
        <dbReference type="ARBA" id="ARBA00012575"/>
    </source>
</evidence>
<dbReference type="SUPFAM" id="SSF55040">
    <property type="entry name" value="Molybdenum cofactor biosynthesis protein C, MoaC"/>
    <property type="match status" value="1"/>
</dbReference>
<sequence>MYIIMAEFTHFNAQGESHMVDVTVKHITQRQAVARGQIFMEKETLEKIYDSQIAKGNVLEVARLAGIMAAKQTQHLIPLCHPLLISSVEIHFTREQQSIMIEAAVRVSGQTGVEMEAMTAVSVTALTIYDMCKAIDRSMVIANICLMKKEGGKSGLFERKDDSCLPK</sequence>
<dbReference type="InterPro" id="IPR050105">
    <property type="entry name" value="MoCo_biosynth_MoaA/MoaC"/>
</dbReference>
<dbReference type="EMBL" id="AKVJ01000029">
    <property type="protein sequence ID" value="EIW17941.1"/>
    <property type="molecule type" value="Genomic_DNA"/>
</dbReference>
<evidence type="ECO:0000256" key="4">
    <source>
        <dbReference type="ARBA" id="ARBA00023150"/>
    </source>
</evidence>
<evidence type="ECO:0000256" key="1">
    <source>
        <dbReference type="ARBA" id="ARBA00001637"/>
    </source>
</evidence>
<dbReference type="Gene3D" id="3.30.70.640">
    <property type="entry name" value="Molybdopterin cofactor biosynthesis C (MoaC) domain"/>
    <property type="match status" value="1"/>
</dbReference>
<dbReference type="NCBIfam" id="TIGR00581">
    <property type="entry name" value="moaC"/>
    <property type="match status" value="1"/>
</dbReference>
<accession>I9LC87</accession>
<dbReference type="CDD" id="cd01420">
    <property type="entry name" value="MoaC_PE"/>
    <property type="match status" value="1"/>
</dbReference>
<dbReference type="EC" id="4.6.1.17" evidence="3 6"/>
<dbReference type="HAMAP" id="MF_01224_B">
    <property type="entry name" value="MoaC_B"/>
    <property type="match status" value="1"/>
</dbReference>
<dbReference type="InterPro" id="IPR002820">
    <property type="entry name" value="Mopterin_CF_biosynth-C_dom"/>
</dbReference>
<evidence type="ECO:0000313" key="8">
    <source>
        <dbReference type="EMBL" id="EIW17941.1"/>
    </source>
</evidence>
<dbReference type="AlphaFoldDB" id="I9LC87"/>
<dbReference type="PANTHER" id="PTHR22960:SF29">
    <property type="entry name" value="CYCLIC PYRANOPTERIN MONOPHOSPHATE SYNTHASE"/>
    <property type="match status" value="1"/>
</dbReference>
<comment type="pathway">
    <text evidence="2 6">Cofactor biosynthesis; molybdopterin biosynthesis.</text>
</comment>
<dbReference type="InterPro" id="IPR047594">
    <property type="entry name" value="MoaC_bact/euk"/>
</dbReference>
<protein>
    <recommendedName>
        <fullName evidence="3 6">Cyclic pyranopterin monophosphate synthase</fullName>
        <ecNumber evidence="3 6">4.6.1.17</ecNumber>
    </recommendedName>
    <alternativeName>
        <fullName evidence="6">Molybdenum cofactor biosynthesis protein C</fullName>
    </alternativeName>
</protein>
<feature type="binding site" evidence="6">
    <location>
        <begin position="115"/>
        <end position="116"/>
    </location>
    <ligand>
        <name>substrate</name>
    </ligand>
</feature>
<evidence type="ECO:0000256" key="5">
    <source>
        <dbReference type="ARBA" id="ARBA00023239"/>
    </source>
</evidence>
<evidence type="ECO:0000256" key="2">
    <source>
        <dbReference type="ARBA" id="ARBA00005046"/>
    </source>
</evidence>
<comment type="subunit">
    <text evidence="6">Homohexamer; trimer of dimers.</text>
</comment>
<dbReference type="PANTHER" id="PTHR22960">
    <property type="entry name" value="MOLYBDOPTERIN COFACTOR SYNTHESIS PROTEIN A"/>
    <property type="match status" value="1"/>
</dbReference>
<dbReference type="UniPathway" id="UPA00344"/>
<dbReference type="GO" id="GO:0006777">
    <property type="term" value="P:Mo-molybdopterin cofactor biosynthetic process"/>
    <property type="evidence" value="ECO:0007669"/>
    <property type="project" value="UniProtKB-UniRule"/>
</dbReference>
<keyword evidence="5 6" id="KW-0456">Lyase</keyword>
<comment type="function">
    <text evidence="6">Catalyzes the conversion of (8S)-3',8-cyclo-7,8-dihydroguanosine 5'-triphosphate to cyclic pyranopterin monophosphate (cPMP).</text>
</comment>
<comment type="similarity">
    <text evidence="6">Belongs to the MoaC family.</text>
</comment>
<gene>
    <name evidence="6" type="primary">moaC</name>
    <name evidence="8" type="ORF">FB4_3984</name>
</gene>
<dbReference type="NCBIfam" id="NF006870">
    <property type="entry name" value="PRK09364.1"/>
    <property type="match status" value="1"/>
</dbReference>
<proteinExistence type="inferred from homology"/>
<comment type="caution">
    <text evidence="8">The sequence shown here is derived from an EMBL/GenBank/DDBJ whole genome shotgun (WGS) entry which is preliminary data.</text>
</comment>
<dbReference type="InterPro" id="IPR036522">
    <property type="entry name" value="MoaC_sf"/>
</dbReference>
<evidence type="ECO:0000259" key="7">
    <source>
        <dbReference type="Pfam" id="PF01967"/>
    </source>
</evidence>
<name>I9LC87_9FIRM</name>
<organism evidence="8 9">
    <name type="scientific">Pelosinus fermentans B4</name>
    <dbReference type="NCBI Taxonomy" id="1149862"/>
    <lineage>
        <taxon>Bacteria</taxon>
        <taxon>Bacillati</taxon>
        <taxon>Bacillota</taxon>
        <taxon>Negativicutes</taxon>
        <taxon>Selenomonadales</taxon>
        <taxon>Sporomusaceae</taxon>
        <taxon>Pelosinus</taxon>
    </lineage>
</organism>
<dbReference type="PATRIC" id="fig|1149862.3.peg.2948"/>
<dbReference type="GO" id="GO:0061799">
    <property type="term" value="F:cyclic pyranopterin monophosphate synthase activity"/>
    <property type="evidence" value="ECO:0007669"/>
    <property type="project" value="UniProtKB-UniRule"/>
</dbReference>